<feature type="binding site" evidence="3">
    <location>
        <position position="83"/>
    </location>
    <ligand>
        <name>Cu cation</name>
        <dbReference type="ChEBI" id="CHEBI:23378"/>
    </ligand>
</feature>
<feature type="domain" description="Thioredoxin" evidence="6">
    <location>
        <begin position="45"/>
        <end position="213"/>
    </location>
</feature>
<feature type="chain" id="PRO_5039010711" evidence="5">
    <location>
        <begin position="22"/>
        <end position="214"/>
    </location>
</feature>
<feature type="binding site" evidence="3">
    <location>
        <position position="177"/>
    </location>
    <ligand>
        <name>Cu cation</name>
        <dbReference type="ChEBI" id="CHEBI:23378"/>
    </ligand>
</feature>
<dbReference type="AlphaFoldDB" id="A0A364K8N6"/>
<feature type="signal peptide" evidence="5">
    <location>
        <begin position="1"/>
        <end position="21"/>
    </location>
</feature>
<dbReference type="SUPFAM" id="SSF52833">
    <property type="entry name" value="Thioredoxin-like"/>
    <property type="match status" value="1"/>
</dbReference>
<dbReference type="Proteomes" id="UP000251213">
    <property type="component" value="Unassembled WGS sequence"/>
</dbReference>
<evidence type="ECO:0000313" key="7">
    <source>
        <dbReference type="EMBL" id="RAL26661.1"/>
    </source>
</evidence>
<feature type="binding site" evidence="3">
    <location>
        <position position="87"/>
    </location>
    <ligand>
        <name>Cu cation</name>
        <dbReference type="ChEBI" id="CHEBI:23378"/>
    </ligand>
</feature>
<reference evidence="7 8" key="1">
    <citation type="submission" date="2018-06" db="EMBL/GenBank/DDBJ databases">
        <title>Thermoflavimicrobium daqus sp. nov., a thermophilic microbe isolated from Moutai-flavour Daqu.</title>
        <authorList>
            <person name="Wang X."/>
            <person name="Zhou H."/>
        </authorList>
    </citation>
    <scope>NUCLEOTIDE SEQUENCE [LARGE SCALE GENOMIC DNA]</scope>
    <source>
        <strain evidence="7 8">FBKL4.011</strain>
    </source>
</reference>
<keyword evidence="5" id="KW-0732">Signal</keyword>
<dbReference type="Pfam" id="PF02630">
    <property type="entry name" value="SCO1-SenC"/>
    <property type="match status" value="1"/>
</dbReference>
<dbReference type="PROSITE" id="PS51257">
    <property type="entry name" value="PROKAR_LIPOPROTEIN"/>
    <property type="match status" value="1"/>
</dbReference>
<evidence type="ECO:0000313" key="8">
    <source>
        <dbReference type="Proteomes" id="UP000251213"/>
    </source>
</evidence>
<feature type="disulfide bond" description="Redox-active" evidence="4">
    <location>
        <begin position="83"/>
        <end position="87"/>
    </location>
</feature>
<keyword evidence="2 3" id="KW-0186">Copper</keyword>
<comment type="caution">
    <text evidence="7">The sequence shown here is derived from an EMBL/GenBank/DDBJ whole genome shotgun (WGS) entry which is preliminary data.</text>
</comment>
<evidence type="ECO:0000256" key="5">
    <source>
        <dbReference type="SAM" id="SignalP"/>
    </source>
</evidence>
<comment type="similarity">
    <text evidence="1">Belongs to the SCO1/2 family.</text>
</comment>
<evidence type="ECO:0000256" key="4">
    <source>
        <dbReference type="PIRSR" id="PIRSR603782-2"/>
    </source>
</evidence>
<keyword evidence="8" id="KW-1185">Reference proteome</keyword>
<dbReference type="Gene3D" id="3.40.30.10">
    <property type="entry name" value="Glutaredoxin"/>
    <property type="match status" value="1"/>
</dbReference>
<dbReference type="OrthoDB" id="9811998at2"/>
<dbReference type="CDD" id="cd02968">
    <property type="entry name" value="SCO"/>
    <property type="match status" value="1"/>
</dbReference>
<dbReference type="InterPro" id="IPR003782">
    <property type="entry name" value="SCO1/SenC"/>
</dbReference>
<organism evidence="7 8">
    <name type="scientific">Thermoflavimicrobium daqui</name>
    <dbReference type="NCBI Taxonomy" id="2137476"/>
    <lineage>
        <taxon>Bacteria</taxon>
        <taxon>Bacillati</taxon>
        <taxon>Bacillota</taxon>
        <taxon>Bacilli</taxon>
        <taxon>Bacillales</taxon>
        <taxon>Thermoactinomycetaceae</taxon>
        <taxon>Thermoflavimicrobium</taxon>
    </lineage>
</organism>
<dbReference type="RefSeq" id="WP_113657266.1">
    <property type="nucleotide sequence ID" value="NZ_KZ845663.1"/>
</dbReference>
<keyword evidence="3" id="KW-0479">Metal-binding</keyword>
<dbReference type="PANTHER" id="PTHR12151">
    <property type="entry name" value="ELECTRON TRANSPORT PROTIN SCO1/SENC FAMILY MEMBER"/>
    <property type="match status" value="1"/>
</dbReference>
<evidence type="ECO:0000256" key="3">
    <source>
        <dbReference type="PIRSR" id="PIRSR603782-1"/>
    </source>
</evidence>
<gene>
    <name evidence="7" type="ORF">DL897_01015</name>
</gene>
<dbReference type="InterPro" id="IPR013766">
    <property type="entry name" value="Thioredoxin_domain"/>
</dbReference>
<sequence>MKRTWQLCVIILLMASLIVGCSTNQSGQASEQNNPSTHQQNTNVADLNWKVNDFNYKDQNGKPFGLKDLKGKIWLTDFVFTRCPNVCPPMTANMANVQKELKKAGLDIQFVSFSVDPEYDKPEVLKTFGEKHGVDFANWSFLTGYTFTDIQKMAMDTFKGSIDKAKSPSPDVVLFNHPTQFFLVDQTGKVIKFYDGLKPDMKQITQDVKQLQKK</sequence>
<reference evidence="7 8" key="2">
    <citation type="submission" date="2018-06" db="EMBL/GenBank/DDBJ databases">
        <authorList>
            <person name="Zhirakovskaya E."/>
        </authorList>
    </citation>
    <scope>NUCLEOTIDE SEQUENCE [LARGE SCALE GENOMIC DNA]</scope>
    <source>
        <strain evidence="7 8">FBKL4.011</strain>
    </source>
</reference>
<proteinExistence type="inferred from homology"/>
<accession>A0A364K8N6</accession>
<dbReference type="PANTHER" id="PTHR12151:SF25">
    <property type="entry name" value="LINALOOL DEHYDRATASE_ISOMERASE DOMAIN-CONTAINING PROTEIN"/>
    <property type="match status" value="1"/>
</dbReference>
<dbReference type="GO" id="GO:0046872">
    <property type="term" value="F:metal ion binding"/>
    <property type="evidence" value="ECO:0007669"/>
    <property type="project" value="UniProtKB-KW"/>
</dbReference>
<evidence type="ECO:0000259" key="6">
    <source>
        <dbReference type="PROSITE" id="PS51352"/>
    </source>
</evidence>
<evidence type="ECO:0000256" key="1">
    <source>
        <dbReference type="ARBA" id="ARBA00010996"/>
    </source>
</evidence>
<keyword evidence="4" id="KW-1015">Disulfide bond</keyword>
<dbReference type="PROSITE" id="PS51352">
    <property type="entry name" value="THIOREDOXIN_2"/>
    <property type="match status" value="1"/>
</dbReference>
<dbReference type="InterPro" id="IPR036249">
    <property type="entry name" value="Thioredoxin-like_sf"/>
</dbReference>
<evidence type="ECO:0000256" key="2">
    <source>
        <dbReference type="ARBA" id="ARBA00023008"/>
    </source>
</evidence>
<dbReference type="EMBL" id="QJKK01000001">
    <property type="protein sequence ID" value="RAL26661.1"/>
    <property type="molecule type" value="Genomic_DNA"/>
</dbReference>
<name>A0A364K8N6_9BACL</name>
<protein>
    <submittedName>
        <fullName evidence="7">Cytochrome c oxidase assembly protein</fullName>
    </submittedName>
</protein>